<dbReference type="Pfam" id="PF00186">
    <property type="entry name" value="DHFR_1"/>
    <property type="match status" value="1"/>
</dbReference>
<dbReference type="RefSeq" id="WP_016503901.1">
    <property type="nucleotide sequence ID" value="NZ_AMSD01000002.1"/>
</dbReference>
<dbReference type="EC" id="1.5.1.3" evidence="3 8"/>
<dbReference type="Proteomes" id="UP000053688">
    <property type="component" value="Unassembled WGS sequence"/>
</dbReference>
<dbReference type="GO" id="GO:0004146">
    <property type="term" value="F:dihydrofolate reductase activity"/>
    <property type="evidence" value="ECO:0007669"/>
    <property type="project" value="UniProtKB-EC"/>
</dbReference>
<comment type="similarity">
    <text evidence="2 8">Belongs to the dihydrofolate reductase family.</text>
</comment>
<sequence length="162" mass="18663">MLISMISAITNDRTIGNANKMLWYLPADFSWFKRCTIGKPIIMGRKTFESIGYVLPERKNIVLTRDKKLRIEGVLTAFSLDEALEVLGENVNEVMIIGGASIYQSYLSRAQRLYLTHVNCNLHGDAYFPDWGTGWSIVYKKNHFADKRNSYDMTFLILERNI</sequence>
<dbReference type="CDD" id="cd00209">
    <property type="entry name" value="DHFR"/>
    <property type="match status" value="1"/>
</dbReference>
<dbReference type="SUPFAM" id="SSF53597">
    <property type="entry name" value="Dihydrofolate reductase-like"/>
    <property type="match status" value="1"/>
</dbReference>
<proteinExistence type="inferred from homology"/>
<dbReference type="FunFam" id="3.40.430.10:FF:000001">
    <property type="entry name" value="Dihydrofolate reductase"/>
    <property type="match status" value="1"/>
</dbReference>
<keyword evidence="11" id="KW-1185">Reference proteome</keyword>
<keyword evidence="6 8" id="KW-0560">Oxidoreductase</keyword>
<reference evidence="10 11" key="1">
    <citation type="journal article" date="2014" name="Environ. Microbiol.">
        <title>Genomic signatures of obligate host dependence in the luminous bacterial symbiont of a vertebrate.</title>
        <authorList>
            <person name="Hendry T.A."/>
            <person name="de Wet J.R."/>
            <person name="Dunlap P.V."/>
        </authorList>
    </citation>
    <scope>NUCLEOTIDE SEQUENCE [LARGE SCALE GENOMIC DNA]</scope>
    <source>
        <strain evidence="10 11">Akat1</strain>
    </source>
</reference>
<evidence type="ECO:0000259" key="9">
    <source>
        <dbReference type="PROSITE" id="PS51330"/>
    </source>
</evidence>
<organism evidence="10 11">
    <name type="scientific">Candidatus Photodesmus katoptron Akat1</name>
    <dbReference type="NCBI Taxonomy" id="1236703"/>
    <lineage>
        <taxon>Bacteria</taxon>
        <taxon>Pseudomonadati</taxon>
        <taxon>Pseudomonadota</taxon>
        <taxon>Gammaproteobacteria</taxon>
        <taxon>Vibrionales</taxon>
        <taxon>Vibrionaceae</taxon>
        <taxon>Candidatus Photodesmus</taxon>
    </lineage>
</organism>
<comment type="pathway">
    <text evidence="1 8">Cofactor biosynthesis; tetrahydrofolate biosynthesis; 5,6,7,8-tetrahydrofolate from 7,8-dihydrofolate: step 1/1.</text>
</comment>
<keyword evidence="5 8" id="KW-0521">NADP</keyword>
<dbReference type="GO" id="GO:0070401">
    <property type="term" value="F:NADP+ binding"/>
    <property type="evidence" value="ECO:0007669"/>
    <property type="project" value="UniProtKB-ARBA"/>
</dbReference>
<comment type="function">
    <text evidence="7 8">Key enzyme in folate metabolism. Catalyzes an essential reaction for de novo glycine and purine synthesis, and for DNA precursor synthesis.</text>
</comment>
<evidence type="ECO:0000313" key="10">
    <source>
        <dbReference type="EMBL" id="EPE37269.1"/>
    </source>
</evidence>
<dbReference type="eggNOG" id="COG0262">
    <property type="taxonomic scope" value="Bacteria"/>
</dbReference>
<dbReference type="Gene3D" id="3.40.430.10">
    <property type="entry name" value="Dihydrofolate Reductase, subunit A"/>
    <property type="match status" value="1"/>
</dbReference>
<dbReference type="GO" id="GO:0046654">
    <property type="term" value="P:tetrahydrofolate biosynthetic process"/>
    <property type="evidence" value="ECO:0007669"/>
    <property type="project" value="UniProtKB-UniPathway"/>
</dbReference>
<dbReference type="STRING" id="28176.CF66_7013"/>
<dbReference type="GO" id="GO:0046655">
    <property type="term" value="P:folic acid metabolic process"/>
    <property type="evidence" value="ECO:0007669"/>
    <property type="project" value="TreeGrafter"/>
</dbReference>
<evidence type="ECO:0000313" key="11">
    <source>
        <dbReference type="Proteomes" id="UP000053688"/>
    </source>
</evidence>
<feature type="domain" description="DHFR" evidence="9">
    <location>
        <begin position="2"/>
        <end position="160"/>
    </location>
</feature>
<dbReference type="PANTHER" id="PTHR48069:SF3">
    <property type="entry name" value="DIHYDROFOLATE REDUCTASE"/>
    <property type="match status" value="1"/>
</dbReference>
<evidence type="ECO:0000256" key="6">
    <source>
        <dbReference type="ARBA" id="ARBA00023002"/>
    </source>
</evidence>
<comment type="caution">
    <text evidence="10">The sequence shown here is derived from an EMBL/GenBank/DDBJ whole genome shotgun (WGS) entry which is preliminary data.</text>
</comment>
<evidence type="ECO:0000256" key="7">
    <source>
        <dbReference type="ARBA" id="ARBA00025067"/>
    </source>
</evidence>
<dbReference type="InterPro" id="IPR024072">
    <property type="entry name" value="DHFR-like_dom_sf"/>
</dbReference>
<dbReference type="PRINTS" id="PR00070">
    <property type="entry name" value="DHFR"/>
</dbReference>
<dbReference type="GO" id="GO:0006730">
    <property type="term" value="P:one-carbon metabolic process"/>
    <property type="evidence" value="ECO:0007669"/>
    <property type="project" value="UniProtKB-KW"/>
</dbReference>
<dbReference type="PROSITE" id="PS51330">
    <property type="entry name" value="DHFR_2"/>
    <property type="match status" value="1"/>
</dbReference>
<protein>
    <recommendedName>
        <fullName evidence="3 8">Dihydrofolate reductase</fullName>
        <ecNumber evidence="3 8">1.5.1.3</ecNumber>
    </recommendedName>
</protein>
<dbReference type="GO" id="GO:0005829">
    <property type="term" value="C:cytosol"/>
    <property type="evidence" value="ECO:0007669"/>
    <property type="project" value="TreeGrafter"/>
</dbReference>
<gene>
    <name evidence="10" type="ORF">O1U_0569</name>
</gene>
<evidence type="ECO:0000256" key="3">
    <source>
        <dbReference type="ARBA" id="ARBA00012856"/>
    </source>
</evidence>
<accession>S3DJF3</accession>
<dbReference type="EMBL" id="AMSD01000002">
    <property type="protein sequence ID" value="EPE37269.1"/>
    <property type="molecule type" value="Genomic_DNA"/>
</dbReference>
<evidence type="ECO:0000256" key="2">
    <source>
        <dbReference type="ARBA" id="ARBA00009539"/>
    </source>
</evidence>
<dbReference type="UniPathway" id="UPA00077">
    <property type="reaction ID" value="UER00158"/>
</dbReference>
<dbReference type="AlphaFoldDB" id="S3DJF3"/>
<dbReference type="PANTHER" id="PTHR48069">
    <property type="entry name" value="DIHYDROFOLATE REDUCTASE"/>
    <property type="match status" value="1"/>
</dbReference>
<evidence type="ECO:0000256" key="4">
    <source>
        <dbReference type="ARBA" id="ARBA00022563"/>
    </source>
</evidence>
<dbReference type="InterPro" id="IPR001796">
    <property type="entry name" value="DHFR_dom"/>
</dbReference>
<dbReference type="NCBIfam" id="NF008037">
    <property type="entry name" value="PRK10769.1"/>
    <property type="match status" value="1"/>
</dbReference>
<evidence type="ECO:0000256" key="1">
    <source>
        <dbReference type="ARBA" id="ARBA00004903"/>
    </source>
</evidence>
<name>S3DJF3_9GAMM</name>
<keyword evidence="4 8" id="KW-0554">One-carbon metabolism</keyword>
<comment type="catalytic activity">
    <reaction evidence="8">
        <text>(6S)-5,6,7,8-tetrahydrofolate + NADP(+) = 7,8-dihydrofolate + NADPH + H(+)</text>
        <dbReference type="Rhea" id="RHEA:15009"/>
        <dbReference type="ChEBI" id="CHEBI:15378"/>
        <dbReference type="ChEBI" id="CHEBI:57451"/>
        <dbReference type="ChEBI" id="CHEBI:57453"/>
        <dbReference type="ChEBI" id="CHEBI:57783"/>
        <dbReference type="ChEBI" id="CHEBI:58349"/>
        <dbReference type="EC" id="1.5.1.3"/>
    </reaction>
</comment>
<evidence type="ECO:0000256" key="5">
    <source>
        <dbReference type="ARBA" id="ARBA00022857"/>
    </source>
</evidence>
<dbReference type="GO" id="GO:0046452">
    <property type="term" value="P:dihydrofolate metabolic process"/>
    <property type="evidence" value="ECO:0007669"/>
    <property type="project" value="TreeGrafter"/>
</dbReference>
<dbReference type="PIRSF" id="PIRSF000194">
    <property type="entry name" value="DHFR"/>
    <property type="match status" value="1"/>
</dbReference>
<dbReference type="PATRIC" id="fig|1236703.3.peg.575"/>
<evidence type="ECO:0000256" key="8">
    <source>
        <dbReference type="PIRNR" id="PIRNR000194"/>
    </source>
</evidence>
<dbReference type="InterPro" id="IPR012259">
    <property type="entry name" value="DHFR"/>
</dbReference>